<dbReference type="AlphaFoldDB" id="W4LA82"/>
<dbReference type="HOGENOM" id="CLU_027853_3_0_7"/>
<protein>
    <recommendedName>
        <fullName evidence="3">Luciferase-like domain-containing protein</fullName>
    </recommendedName>
</protein>
<reference evidence="4 5" key="1">
    <citation type="journal article" date="2014" name="Nature">
        <title>An environmental bacterial taxon with a large and distinct metabolic repertoire.</title>
        <authorList>
            <person name="Wilson M.C."/>
            <person name="Mori T."/>
            <person name="Ruckert C."/>
            <person name="Uria A.R."/>
            <person name="Helf M.J."/>
            <person name="Takada K."/>
            <person name="Gernert C."/>
            <person name="Steffens U.A."/>
            <person name="Heycke N."/>
            <person name="Schmitt S."/>
            <person name="Rinke C."/>
            <person name="Helfrich E.J."/>
            <person name="Brachmann A.O."/>
            <person name="Gurgui C."/>
            <person name="Wakimoto T."/>
            <person name="Kracht M."/>
            <person name="Crusemann M."/>
            <person name="Hentschel U."/>
            <person name="Abe I."/>
            <person name="Matsunaga S."/>
            <person name="Kalinowski J."/>
            <person name="Takeyama H."/>
            <person name="Piel J."/>
        </authorList>
    </citation>
    <scope>NUCLEOTIDE SEQUENCE [LARGE SCALE GENOMIC DNA]</scope>
    <source>
        <strain evidence="5">TSY1</strain>
    </source>
</reference>
<dbReference type="EMBL" id="AZHW01001036">
    <property type="protein sequence ID" value="ETW94620.1"/>
    <property type="molecule type" value="Genomic_DNA"/>
</dbReference>
<dbReference type="GO" id="GO:0004497">
    <property type="term" value="F:monooxygenase activity"/>
    <property type="evidence" value="ECO:0007669"/>
    <property type="project" value="UniProtKB-KW"/>
</dbReference>
<dbReference type="Proteomes" id="UP000019141">
    <property type="component" value="Unassembled WGS sequence"/>
</dbReference>
<comment type="caution">
    <text evidence="4">The sequence shown here is derived from an EMBL/GenBank/DDBJ whole genome shotgun (WGS) entry which is preliminary data.</text>
</comment>
<proteinExistence type="predicted"/>
<dbReference type="InterPro" id="IPR036661">
    <property type="entry name" value="Luciferase-like_sf"/>
</dbReference>
<name>W4LA82_ENTF1</name>
<accession>W4LA82</accession>
<keyword evidence="2" id="KW-0503">Monooxygenase</keyword>
<gene>
    <name evidence="4" type="ORF">ETSY1_34045</name>
</gene>
<evidence type="ECO:0000259" key="3">
    <source>
        <dbReference type="Pfam" id="PF00296"/>
    </source>
</evidence>
<organism evidence="4 5">
    <name type="scientific">Entotheonella factor</name>
    <dbReference type="NCBI Taxonomy" id="1429438"/>
    <lineage>
        <taxon>Bacteria</taxon>
        <taxon>Pseudomonadati</taxon>
        <taxon>Nitrospinota/Tectimicrobiota group</taxon>
        <taxon>Candidatus Tectimicrobiota</taxon>
        <taxon>Candidatus Entotheonellia</taxon>
        <taxon>Candidatus Entotheonellales</taxon>
        <taxon>Candidatus Entotheonellaceae</taxon>
        <taxon>Candidatus Entotheonella</taxon>
    </lineage>
</organism>
<dbReference type="Pfam" id="PF00296">
    <property type="entry name" value="Bac_luciferase"/>
    <property type="match status" value="1"/>
</dbReference>
<dbReference type="InterPro" id="IPR050766">
    <property type="entry name" value="Bact_Lucif_Oxidored"/>
</dbReference>
<evidence type="ECO:0000313" key="5">
    <source>
        <dbReference type="Proteomes" id="UP000019141"/>
    </source>
</evidence>
<dbReference type="PANTHER" id="PTHR30137:SF8">
    <property type="entry name" value="BLR5498 PROTEIN"/>
    <property type="match status" value="1"/>
</dbReference>
<keyword evidence="1" id="KW-0560">Oxidoreductase</keyword>
<sequence>MQFGWLTLALSPSPEEDYPRIEQQLAQACYAEEVGFDDIWLTEHYFTGESVYNDPITFASAVAARTSRVRIGFAVIQMPFHHPVQLAVQLSLLDNISRGRLDIGVGRGTIYNEYEFVGYGLRSDDSRARMDEALEVLVRAWTEAPFTHRGTYYQIDIPALRPRPYQKPHPPIWRSVVSPASFTECGRLGVPIMTVRIPLERLRERLKLYEEGLVEGGHDAATQQRLMQQAAIWRNVHVAESDAQAEDELIAALLETRHHMTHSRSAFNPADFHVDSALLNPWANPEVPDDEGVRYVLETGSIYGTPKHVSGQIEELRDAGVHHVMCQMSFGDMAHDKIIASMRRFGEHVIPAFQ</sequence>
<dbReference type="GO" id="GO:0005829">
    <property type="term" value="C:cytosol"/>
    <property type="evidence" value="ECO:0007669"/>
    <property type="project" value="TreeGrafter"/>
</dbReference>
<dbReference type="SUPFAM" id="SSF51679">
    <property type="entry name" value="Bacterial luciferase-like"/>
    <property type="match status" value="1"/>
</dbReference>
<keyword evidence="5" id="KW-1185">Reference proteome</keyword>
<evidence type="ECO:0000256" key="2">
    <source>
        <dbReference type="ARBA" id="ARBA00023033"/>
    </source>
</evidence>
<dbReference type="Gene3D" id="3.20.20.30">
    <property type="entry name" value="Luciferase-like domain"/>
    <property type="match status" value="1"/>
</dbReference>
<evidence type="ECO:0000256" key="1">
    <source>
        <dbReference type="ARBA" id="ARBA00023002"/>
    </source>
</evidence>
<evidence type="ECO:0000313" key="4">
    <source>
        <dbReference type="EMBL" id="ETW94620.1"/>
    </source>
</evidence>
<dbReference type="PANTHER" id="PTHR30137">
    <property type="entry name" value="LUCIFERASE-LIKE MONOOXYGENASE"/>
    <property type="match status" value="1"/>
</dbReference>
<dbReference type="GO" id="GO:0016705">
    <property type="term" value="F:oxidoreductase activity, acting on paired donors, with incorporation or reduction of molecular oxygen"/>
    <property type="evidence" value="ECO:0007669"/>
    <property type="project" value="InterPro"/>
</dbReference>
<dbReference type="InterPro" id="IPR011251">
    <property type="entry name" value="Luciferase-like_dom"/>
</dbReference>
<feature type="domain" description="Luciferase-like" evidence="3">
    <location>
        <begin position="1"/>
        <end position="323"/>
    </location>
</feature>